<reference evidence="8 9" key="1">
    <citation type="submission" date="2016-06" db="EMBL/GenBank/DDBJ databases">
        <authorList>
            <person name="Kjaerup R.B."/>
            <person name="Dalgaard T.S."/>
            <person name="Juul-Madsen H.R."/>
        </authorList>
    </citation>
    <scope>NUCLEOTIDE SEQUENCE [LARGE SCALE GENOMIC DNA]</scope>
    <source>
        <strain evidence="8 9">373-A1</strain>
    </source>
</reference>
<dbReference type="CDD" id="cd01335">
    <property type="entry name" value="Radical_SAM"/>
    <property type="match status" value="1"/>
</dbReference>
<keyword evidence="9" id="KW-1185">Reference proteome</keyword>
<dbReference type="InterPro" id="IPR013785">
    <property type="entry name" value="Aldolase_TIM"/>
</dbReference>
<keyword evidence="2" id="KW-0949">S-adenosyl-L-methionine</keyword>
<evidence type="ECO:0000313" key="8">
    <source>
        <dbReference type="EMBL" id="OBY10641.1"/>
    </source>
</evidence>
<keyword evidence="4" id="KW-0408">Iron</keyword>
<dbReference type="SFLD" id="SFLDG01386">
    <property type="entry name" value="main_SPASM_domain-containing"/>
    <property type="match status" value="1"/>
</dbReference>
<comment type="caution">
    <text evidence="8">The sequence shown here is derived from an EMBL/GenBank/DDBJ whole genome shotgun (WGS) entry which is preliminary data.</text>
</comment>
<evidence type="ECO:0000259" key="7">
    <source>
        <dbReference type="PROSITE" id="PS51918"/>
    </source>
</evidence>
<evidence type="ECO:0000256" key="2">
    <source>
        <dbReference type="ARBA" id="ARBA00022691"/>
    </source>
</evidence>
<dbReference type="NCBIfam" id="TIGR03942">
    <property type="entry name" value="sulfatase_rSAM"/>
    <property type="match status" value="1"/>
</dbReference>
<evidence type="ECO:0000256" key="3">
    <source>
        <dbReference type="ARBA" id="ARBA00022723"/>
    </source>
</evidence>
<accession>A0A173YS61</accession>
<proteinExistence type="inferred from homology"/>
<dbReference type="NCBIfam" id="TIGR04085">
    <property type="entry name" value="rSAM_more_4Fe4S"/>
    <property type="match status" value="1"/>
</dbReference>
<dbReference type="GO" id="GO:0016491">
    <property type="term" value="F:oxidoreductase activity"/>
    <property type="evidence" value="ECO:0007669"/>
    <property type="project" value="InterPro"/>
</dbReference>
<gene>
    <name evidence="8" type="ORF">CP373A1_09020</name>
</gene>
<dbReference type="EMBL" id="MAPZ01000019">
    <property type="protein sequence ID" value="OBY10641.1"/>
    <property type="molecule type" value="Genomic_DNA"/>
</dbReference>
<dbReference type="SFLD" id="SFLDG01072">
    <property type="entry name" value="dehydrogenase_like"/>
    <property type="match status" value="1"/>
</dbReference>
<dbReference type="InterPro" id="IPR023867">
    <property type="entry name" value="Sulphatase_maturase_rSAM"/>
</dbReference>
<evidence type="ECO:0000313" key="9">
    <source>
        <dbReference type="Proteomes" id="UP000092714"/>
    </source>
</evidence>
<protein>
    <submittedName>
        <fullName evidence="8">Anaerobic sulfatase maturase</fullName>
    </submittedName>
</protein>
<name>A0A173YS61_9CLOT</name>
<dbReference type="SFLD" id="SFLDS00029">
    <property type="entry name" value="Radical_SAM"/>
    <property type="match status" value="1"/>
</dbReference>
<dbReference type="PANTHER" id="PTHR43273">
    <property type="entry name" value="ANAEROBIC SULFATASE-MATURATING ENZYME HOMOLOG ASLB-RELATED"/>
    <property type="match status" value="1"/>
</dbReference>
<dbReference type="SFLD" id="SFLDF00289">
    <property type="entry name" value="anaerobic_Cys-type_sulfatase-m"/>
    <property type="match status" value="1"/>
</dbReference>
<dbReference type="SUPFAM" id="SSF102114">
    <property type="entry name" value="Radical SAM enzymes"/>
    <property type="match status" value="1"/>
</dbReference>
<dbReference type="SFLD" id="SFLDG01384">
    <property type="entry name" value="thioether_bond_formation_requi"/>
    <property type="match status" value="1"/>
</dbReference>
<dbReference type="RefSeq" id="WP_027096730.1">
    <property type="nucleotide sequence ID" value="NZ_CABHIH010000002.1"/>
</dbReference>
<dbReference type="InterPro" id="IPR023885">
    <property type="entry name" value="4Fe4S-binding_SPASM_dom"/>
</dbReference>
<dbReference type="SFLD" id="SFLDG01067">
    <property type="entry name" value="SPASM/twitch_domain_containing"/>
    <property type="match status" value="1"/>
</dbReference>
<dbReference type="Pfam" id="PF04055">
    <property type="entry name" value="Radical_SAM"/>
    <property type="match status" value="1"/>
</dbReference>
<dbReference type="Pfam" id="PF13186">
    <property type="entry name" value="SPASM"/>
    <property type="match status" value="1"/>
</dbReference>
<keyword evidence="5" id="KW-0411">Iron-sulfur</keyword>
<dbReference type="PANTHER" id="PTHR43273:SF3">
    <property type="entry name" value="ANAEROBIC SULFATASE-MATURATING ENZYME HOMOLOG ASLB-RELATED"/>
    <property type="match status" value="1"/>
</dbReference>
<comment type="cofactor">
    <cofactor evidence="1">
        <name>[4Fe-4S] cluster</name>
        <dbReference type="ChEBI" id="CHEBI:49883"/>
    </cofactor>
</comment>
<evidence type="ECO:0000256" key="4">
    <source>
        <dbReference type="ARBA" id="ARBA00023004"/>
    </source>
</evidence>
<keyword evidence="3" id="KW-0479">Metal-binding</keyword>
<dbReference type="PROSITE" id="PS51918">
    <property type="entry name" value="RADICAL_SAM"/>
    <property type="match status" value="1"/>
</dbReference>
<dbReference type="Proteomes" id="UP000092714">
    <property type="component" value="Unassembled WGS sequence"/>
</dbReference>
<sequence>MKRNLSLMIKPSSSKCNLKCKYCFYHSIADARDIKDYGFMPLSTLKEIVLKATDYCNGGHCSIGFQGGESTLVGLEFYKELIKYTKEITNSTSFSFSIQTNGTLLNDEWGEFLKENKFLVGISLDGNKDIHNLNRLDYKNNGSFNSVNKGITILKKYDVDFNILTVITSALCKKVEGIYNFYKKNNFKYIQFNPCLEPLENTSMTLEEYSLTPKEYEEFLIKTFDLWYKDALNNNYVSIRLFDNILGLFLNKDYEACDMRGVCSCQHIIESDGSVYPCDFYTYENYNIGNILKDSFDDIHKNEGTINFLKESTEISTKCKSCKYMLICRGGCRRHRENQNDNLNYFCEAYYNFYSYSLDKFRHLSLIIKNSSFRR</sequence>
<feature type="domain" description="Radical SAM core" evidence="7">
    <location>
        <begin position="1"/>
        <end position="229"/>
    </location>
</feature>
<dbReference type="GO" id="GO:0051536">
    <property type="term" value="F:iron-sulfur cluster binding"/>
    <property type="evidence" value="ECO:0007669"/>
    <property type="project" value="UniProtKB-KW"/>
</dbReference>
<dbReference type="InterPro" id="IPR058240">
    <property type="entry name" value="rSAM_sf"/>
</dbReference>
<comment type="similarity">
    <text evidence="6">Belongs to the radical SAM superfamily. Anaerobic sulfatase-maturating enzyme family.</text>
</comment>
<evidence type="ECO:0000256" key="6">
    <source>
        <dbReference type="ARBA" id="ARBA00023601"/>
    </source>
</evidence>
<dbReference type="GeneID" id="42774570"/>
<dbReference type="OrthoDB" id="9808591at2"/>
<evidence type="ECO:0000256" key="5">
    <source>
        <dbReference type="ARBA" id="ARBA00023014"/>
    </source>
</evidence>
<dbReference type="AlphaFoldDB" id="A0A173YS61"/>
<dbReference type="Gene3D" id="3.20.20.70">
    <property type="entry name" value="Aldolase class I"/>
    <property type="match status" value="1"/>
</dbReference>
<dbReference type="GO" id="GO:0046872">
    <property type="term" value="F:metal ion binding"/>
    <property type="evidence" value="ECO:0007669"/>
    <property type="project" value="UniProtKB-KW"/>
</dbReference>
<dbReference type="eggNOG" id="COG0641">
    <property type="taxonomic scope" value="Bacteria"/>
</dbReference>
<dbReference type="InterPro" id="IPR007197">
    <property type="entry name" value="rSAM"/>
</dbReference>
<dbReference type="InterPro" id="IPR034485">
    <property type="entry name" value="Anaerobic_Cys-type_sulfatase-m"/>
</dbReference>
<evidence type="ECO:0000256" key="1">
    <source>
        <dbReference type="ARBA" id="ARBA00001966"/>
    </source>
</evidence>
<organism evidence="8 9">
    <name type="scientific">Clostridium paraputrificum</name>
    <dbReference type="NCBI Taxonomy" id="29363"/>
    <lineage>
        <taxon>Bacteria</taxon>
        <taxon>Bacillati</taxon>
        <taxon>Bacillota</taxon>
        <taxon>Clostridia</taxon>
        <taxon>Eubacteriales</taxon>
        <taxon>Clostridiaceae</taxon>
        <taxon>Clostridium</taxon>
    </lineage>
</organism>